<proteinExistence type="predicted"/>
<name>A0A2P2KW53_RHIMU</name>
<dbReference type="EMBL" id="GGEC01029485">
    <property type="protein sequence ID" value="MBX09969.1"/>
    <property type="molecule type" value="Transcribed_RNA"/>
</dbReference>
<reference evidence="1" key="1">
    <citation type="submission" date="2018-02" db="EMBL/GenBank/DDBJ databases">
        <title>Rhizophora mucronata_Transcriptome.</title>
        <authorList>
            <person name="Meera S.P."/>
            <person name="Sreeshan A."/>
            <person name="Augustine A."/>
        </authorList>
    </citation>
    <scope>NUCLEOTIDE SEQUENCE</scope>
    <source>
        <tissue evidence="1">Leaf</tissue>
    </source>
</reference>
<organism evidence="1">
    <name type="scientific">Rhizophora mucronata</name>
    <name type="common">Asiatic mangrove</name>
    <dbReference type="NCBI Taxonomy" id="61149"/>
    <lineage>
        <taxon>Eukaryota</taxon>
        <taxon>Viridiplantae</taxon>
        <taxon>Streptophyta</taxon>
        <taxon>Embryophyta</taxon>
        <taxon>Tracheophyta</taxon>
        <taxon>Spermatophyta</taxon>
        <taxon>Magnoliopsida</taxon>
        <taxon>eudicotyledons</taxon>
        <taxon>Gunneridae</taxon>
        <taxon>Pentapetalae</taxon>
        <taxon>rosids</taxon>
        <taxon>fabids</taxon>
        <taxon>Malpighiales</taxon>
        <taxon>Rhizophoraceae</taxon>
        <taxon>Rhizophora</taxon>
    </lineage>
</organism>
<dbReference type="AlphaFoldDB" id="A0A2P2KW53"/>
<sequence length="49" mass="6060">MVQQAKKKKKQNHLQQRRIEKYFLLFLCSSCVWFCEEGNNRDSLKWLKK</sequence>
<protein>
    <submittedName>
        <fullName evidence="1">Uncharacterized protein</fullName>
    </submittedName>
</protein>
<accession>A0A2P2KW53</accession>
<evidence type="ECO:0000313" key="1">
    <source>
        <dbReference type="EMBL" id="MBX09969.1"/>
    </source>
</evidence>